<protein>
    <submittedName>
        <fullName evidence="1">Uncharacterized protein</fullName>
    </submittedName>
</protein>
<dbReference type="AlphaFoldDB" id="A0A4U0WZP3"/>
<proteinExistence type="predicted"/>
<accession>A0A4U0WZP3</accession>
<dbReference type="Proteomes" id="UP000309340">
    <property type="component" value="Unassembled WGS sequence"/>
</dbReference>
<dbReference type="EMBL" id="NAJQ01000511">
    <property type="protein sequence ID" value="TKA68386.1"/>
    <property type="molecule type" value="Genomic_DNA"/>
</dbReference>
<reference evidence="1 2" key="1">
    <citation type="submission" date="2017-03" db="EMBL/GenBank/DDBJ databases">
        <title>Genomes of endolithic fungi from Antarctica.</title>
        <authorList>
            <person name="Coleine C."/>
            <person name="Masonjones S."/>
            <person name="Stajich J.E."/>
        </authorList>
    </citation>
    <scope>NUCLEOTIDE SEQUENCE [LARGE SCALE GENOMIC DNA]</scope>
    <source>
        <strain evidence="1 2">CCFEE 5184</strain>
    </source>
</reference>
<name>A0A4U0WZP3_9PEZI</name>
<evidence type="ECO:0000313" key="2">
    <source>
        <dbReference type="Proteomes" id="UP000309340"/>
    </source>
</evidence>
<evidence type="ECO:0000313" key="1">
    <source>
        <dbReference type="EMBL" id="TKA68386.1"/>
    </source>
</evidence>
<gene>
    <name evidence="1" type="ORF">B0A55_08930</name>
</gene>
<sequence length="179" mass="19354">MGIALGVPMLTGSIMTTVTFGLQCGFNHVFMHKHCIEDNDGRRRDTPAQPPVSTLMRINGSVPQMADFKGPADLGALRIFSTPDAGNESAVFQLGEEGERWAGVLRGFPAPGKDGVMGGEFSVQIPGVDEPVAGTWIAVDRSRNATDEKKAAAFEGLVRTVWEGRKKEMTLEEMLELGY</sequence>
<dbReference type="OrthoDB" id="3835246at2759"/>
<organism evidence="1 2">
    <name type="scientific">Friedmanniomyces simplex</name>
    <dbReference type="NCBI Taxonomy" id="329884"/>
    <lineage>
        <taxon>Eukaryota</taxon>
        <taxon>Fungi</taxon>
        <taxon>Dikarya</taxon>
        <taxon>Ascomycota</taxon>
        <taxon>Pezizomycotina</taxon>
        <taxon>Dothideomycetes</taxon>
        <taxon>Dothideomycetidae</taxon>
        <taxon>Mycosphaerellales</taxon>
        <taxon>Teratosphaeriaceae</taxon>
        <taxon>Friedmanniomyces</taxon>
    </lineage>
</organism>
<comment type="caution">
    <text evidence="1">The sequence shown here is derived from an EMBL/GenBank/DDBJ whole genome shotgun (WGS) entry which is preliminary data.</text>
</comment>
<keyword evidence="2" id="KW-1185">Reference proteome</keyword>